<dbReference type="InterPro" id="IPR027417">
    <property type="entry name" value="P-loop_NTPase"/>
</dbReference>
<dbReference type="InterPro" id="IPR008868">
    <property type="entry name" value="TniB"/>
</dbReference>
<evidence type="ECO:0000313" key="3">
    <source>
        <dbReference type="Proteomes" id="UP000056905"/>
    </source>
</evidence>
<dbReference type="STRING" id="69395.AQ619_07290"/>
<dbReference type="EMBL" id="CP013002">
    <property type="protein sequence ID" value="ALL13172.1"/>
    <property type="molecule type" value="Genomic_DNA"/>
</dbReference>
<keyword evidence="3" id="KW-1185">Reference proteome</keyword>
<organism evidence="2 3">
    <name type="scientific">Caulobacter henricii</name>
    <dbReference type="NCBI Taxonomy" id="69395"/>
    <lineage>
        <taxon>Bacteria</taxon>
        <taxon>Pseudomonadati</taxon>
        <taxon>Pseudomonadota</taxon>
        <taxon>Alphaproteobacteria</taxon>
        <taxon>Caulobacterales</taxon>
        <taxon>Caulobacteraceae</taxon>
        <taxon>Caulobacter</taxon>
    </lineage>
</organism>
<dbReference type="Gene3D" id="3.40.50.300">
    <property type="entry name" value="P-loop containing nucleotide triphosphate hydrolases"/>
    <property type="match status" value="1"/>
</dbReference>
<proteinExistence type="predicted"/>
<evidence type="ECO:0000313" key="2">
    <source>
        <dbReference type="EMBL" id="ALL13172.1"/>
    </source>
</evidence>
<dbReference type="SUPFAM" id="SSF52540">
    <property type="entry name" value="P-loop containing nucleoside triphosphate hydrolases"/>
    <property type="match status" value="1"/>
</dbReference>
<gene>
    <name evidence="2" type="ORF">AQ619_07290</name>
</gene>
<dbReference type="OrthoDB" id="7349128at2"/>
<protein>
    <submittedName>
        <fullName evidence="2">Transposase</fullName>
    </submittedName>
</protein>
<dbReference type="SMART" id="SM00382">
    <property type="entry name" value="AAA"/>
    <property type="match status" value="1"/>
</dbReference>
<name>A0A0P0NYG5_9CAUL</name>
<sequence>MAFDGDENNSPEYNGLVAEAIAKFKSINVPYPPQVLFHARCDYLQKLGLANEEKPQMGLRILAPSGSGKSTAALEYKAMVERRTPPTDTFVPVLYIALDSASTSKRLMVQILHALGDPLAERGTEQALRKRAIDYLRRLGVQLLIIDEVQHLSFRSTAKADVTDALKSFLDAGVTPIVFAGTEDARRMFESNLQLNGRLLAPLDMPKLESSKSEDRNLFASFVWGLCDGMCERKVLKTSSSIVGEGVLGPLMEVTDGVVGRVARLFEVAIEIAIRRGSNTLEVADLSLAVDRWAIPQNFAKRNPFRARGKK</sequence>
<dbReference type="RefSeq" id="WP_062145915.1">
    <property type="nucleotide sequence ID" value="NZ_CP013002.1"/>
</dbReference>
<dbReference type="Proteomes" id="UP000056905">
    <property type="component" value="Chromosome"/>
</dbReference>
<feature type="domain" description="AAA+ ATPase" evidence="1">
    <location>
        <begin position="55"/>
        <end position="200"/>
    </location>
</feature>
<dbReference type="InterPro" id="IPR003593">
    <property type="entry name" value="AAA+_ATPase"/>
</dbReference>
<dbReference type="KEGG" id="chq:AQ619_07290"/>
<reference evidence="2 3" key="1">
    <citation type="submission" date="2015-10" db="EMBL/GenBank/DDBJ databases">
        <title>Conservation of the essential genome among Caulobacter and Brevundimonas species.</title>
        <authorList>
            <person name="Scott D."/>
            <person name="Ely B."/>
        </authorList>
    </citation>
    <scope>NUCLEOTIDE SEQUENCE [LARGE SCALE GENOMIC DNA]</scope>
    <source>
        <strain evidence="2 3">CB4</strain>
    </source>
</reference>
<evidence type="ECO:0000259" key="1">
    <source>
        <dbReference type="SMART" id="SM00382"/>
    </source>
</evidence>
<dbReference type="Pfam" id="PF05621">
    <property type="entry name" value="TniB"/>
    <property type="match status" value="1"/>
</dbReference>
<accession>A0A0P0NYG5</accession>
<dbReference type="AlphaFoldDB" id="A0A0P0NYG5"/>